<keyword evidence="2" id="KW-0812">Transmembrane</keyword>
<feature type="transmembrane region" description="Helical" evidence="2">
    <location>
        <begin position="288"/>
        <end position="308"/>
    </location>
</feature>
<organism evidence="4 5">
    <name type="scientific">Alteromonas genovensis</name>
    <dbReference type="NCBI Taxonomy" id="471225"/>
    <lineage>
        <taxon>Bacteria</taxon>
        <taxon>Pseudomonadati</taxon>
        <taxon>Pseudomonadota</taxon>
        <taxon>Gammaproteobacteria</taxon>
        <taxon>Alteromonadales</taxon>
        <taxon>Alteromonadaceae</taxon>
        <taxon>Alteromonas/Salinimonas group</taxon>
        <taxon>Alteromonas</taxon>
    </lineage>
</organism>
<feature type="chain" id="PRO_5026859596" description="GlyGly-CTERM sorting domain-containing protein" evidence="3">
    <location>
        <begin position="33"/>
        <end position="310"/>
    </location>
</feature>
<feature type="signal peptide" evidence="3">
    <location>
        <begin position="1"/>
        <end position="32"/>
    </location>
</feature>
<dbReference type="NCBIfam" id="NF038116">
    <property type="entry name" value="Sden1266_dom"/>
    <property type="match status" value="1"/>
</dbReference>
<evidence type="ECO:0000313" key="4">
    <source>
        <dbReference type="EMBL" id="NDW13976.1"/>
    </source>
</evidence>
<comment type="caution">
    <text evidence="4">The sequence shown here is derived from an EMBL/GenBank/DDBJ whole genome shotgun (WGS) entry which is preliminary data.</text>
</comment>
<reference evidence="4 5" key="1">
    <citation type="submission" date="2020-01" db="EMBL/GenBank/DDBJ databases">
        <title>Genomes of bacteria type strains.</title>
        <authorList>
            <person name="Chen J."/>
            <person name="Zhu S."/>
            <person name="Yang J."/>
        </authorList>
    </citation>
    <scope>NUCLEOTIDE SEQUENCE [LARGE SCALE GENOMIC DNA]</scope>
    <source>
        <strain evidence="4 5">LMG 24078</strain>
    </source>
</reference>
<protein>
    <recommendedName>
        <fullName evidence="6">GlyGly-CTERM sorting domain-containing protein</fullName>
    </recommendedName>
</protein>
<dbReference type="EMBL" id="JAAAWO010000001">
    <property type="protein sequence ID" value="NDW13976.1"/>
    <property type="molecule type" value="Genomic_DNA"/>
</dbReference>
<feature type="region of interest" description="Disordered" evidence="1">
    <location>
        <begin position="70"/>
        <end position="106"/>
    </location>
</feature>
<evidence type="ECO:0000256" key="2">
    <source>
        <dbReference type="SAM" id="Phobius"/>
    </source>
</evidence>
<dbReference type="Proteomes" id="UP000471381">
    <property type="component" value="Unassembled WGS sequence"/>
</dbReference>
<evidence type="ECO:0000256" key="3">
    <source>
        <dbReference type="SAM" id="SignalP"/>
    </source>
</evidence>
<name>A0A6N9TDG5_9ALTE</name>
<accession>A0A6N9TDG5</accession>
<keyword evidence="5" id="KW-1185">Reference proteome</keyword>
<keyword evidence="3" id="KW-0732">Signal</keyword>
<keyword evidence="2" id="KW-0472">Membrane</keyword>
<evidence type="ECO:0008006" key="6">
    <source>
        <dbReference type="Google" id="ProtNLM"/>
    </source>
</evidence>
<evidence type="ECO:0000256" key="1">
    <source>
        <dbReference type="SAM" id="MobiDB-lite"/>
    </source>
</evidence>
<gene>
    <name evidence="4" type="ORF">GTQ48_00325</name>
</gene>
<proteinExistence type="predicted"/>
<sequence>MNRRSKPGVSTPLFKVLSALTFLALPVTYANAENTEESAAASTSAKKTVTSKEYRYNQPYIGTEQAAVNENSEHASGKEAPQAPSQANAEALPTQSGKYESDAEANAVSTMSIPNTSLIGSKQAARVEQHANTTKSSSDIVISSVNEFWIYDSWVSLQHDLDYDGYFSTFSVEFDADTIFVDAPVYAVLYLGQNGVYDAIHVSSEFFIFGEDSSDSFVIESTLVSGFPSYDYDILLELYDAQTEQFVAFSDGYDNAEFAFVPLESETNEYIVEDTVVIVEEHGGSMSWLALCFIISAAGLRIFAAGALRN</sequence>
<keyword evidence="2" id="KW-1133">Transmembrane helix</keyword>
<feature type="compositionally biased region" description="Polar residues" evidence="1">
    <location>
        <begin position="83"/>
        <end position="98"/>
    </location>
</feature>
<evidence type="ECO:0000313" key="5">
    <source>
        <dbReference type="Proteomes" id="UP000471381"/>
    </source>
</evidence>
<dbReference type="AlphaFoldDB" id="A0A6N9TDG5"/>